<dbReference type="PANTHER" id="PTHR35347:SF1">
    <property type="entry name" value="COILED-COIL DOMAIN-CONTAINING PROTEIN 175"/>
    <property type="match status" value="1"/>
</dbReference>
<evidence type="ECO:0000313" key="3">
    <source>
        <dbReference type="Proteomes" id="UP001159641"/>
    </source>
</evidence>
<reference evidence="2 3" key="1">
    <citation type="submission" date="2022-11" db="EMBL/GenBank/DDBJ databases">
        <title>Whole genome sequence of Eschrichtius robustus ER-17-0199.</title>
        <authorList>
            <person name="Bruniche-Olsen A."/>
            <person name="Black A.N."/>
            <person name="Fields C.J."/>
            <person name="Walden K."/>
            <person name="Dewoody J.A."/>
        </authorList>
    </citation>
    <scope>NUCLEOTIDE SEQUENCE [LARGE SCALE GENOMIC DNA]</scope>
    <source>
        <strain evidence="2">ER-17-0199</strain>
        <tissue evidence="2">Blubber</tissue>
    </source>
</reference>
<dbReference type="EMBL" id="JAIQCJ010001624">
    <property type="protein sequence ID" value="KAJ8788350.1"/>
    <property type="molecule type" value="Genomic_DNA"/>
</dbReference>
<dbReference type="AlphaFoldDB" id="A0AB34HBM5"/>
<comment type="caution">
    <text evidence="2">The sequence shown here is derived from an EMBL/GenBank/DDBJ whole genome shotgun (WGS) entry which is preliminary data.</text>
</comment>
<evidence type="ECO:0000313" key="2">
    <source>
        <dbReference type="EMBL" id="KAJ8788350.1"/>
    </source>
</evidence>
<keyword evidence="1" id="KW-0175">Coiled coil</keyword>
<sequence length="285" mass="33731">MEEGLITLNELHRATKEVYRKQIKVLNDNLERKNQRWLGSLMWGSEPSLQWVDFCSIIVLQFTSFRENEINEFLAQIEQLTLELKQEEEEFVAKEKKLIRELSKYEVNFILRLRIILDALLSLKQRFAEETQINKEKEGELVECLPQLQVAEEEYMDKNRQFENLVDILTGTYEALIELYAIIVGFMFEQNKEKQELKQLRDHESHKIKAHFEVLKHLENEIYVHDLKTDDLLLENKRLKEQAHAFNFQHIAYIKSSTEQHKKGGEDLMCTSSDLSSQLTALQSK</sequence>
<name>A0AB34HBM5_ESCRO</name>
<dbReference type="InterPro" id="IPR038834">
    <property type="entry name" value="CCDC175"/>
</dbReference>
<gene>
    <name evidence="2" type="ORF">J1605_000406</name>
</gene>
<accession>A0AB34HBM5</accession>
<evidence type="ECO:0000256" key="1">
    <source>
        <dbReference type="SAM" id="Coils"/>
    </source>
</evidence>
<dbReference type="PANTHER" id="PTHR35347">
    <property type="entry name" value="COILED-COIL DOMAIN-CONTAINING PROTEIN 175"/>
    <property type="match status" value="1"/>
</dbReference>
<organism evidence="2 3">
    <name type="scientific">Eschrichtius robustus</name>
    <name type="common">California gray whale</name>
    <name type="synonym">Eschrichtius gibbosus</name>
    <dbReference type="NCBI Taxonomy" id="9764"/>
    <lineage>
        <taxon>Eukaryota</taxon>
        <taxon>Metazoa</taxon>
        <taxon>Chordata</taxon>
        <taxon>Craniata</taxon>
        <taxon>Vertebrata</taxon>
        <taxon>Euteleostomi</taxon>
        <taxon>Mammalia</taxon>
        <taxon>Eutheria</taxon>
        <taxon>Laurasiatheria</taxon>
        <taxon>Artiodactyla</taxon>
        <taxon>Whippomorpha</taxon>
        <taxon>Cetacea</taxon>
        <taxon>Mysticeti</taxon>
        <taxon>Eschrichtiidae</taxon>
        <taxon>Eschrichtius</taxon>
    </lineage>
</organism>
<keyword evidence="3" id="KW-1185">Reference proteome</keyword>
<proteinExistence type="predicted"/>
<protein>
    <submittedName>
        <fullName evidence="2">Uncharacterized protein</fullName>
    </submittedName>
</protein>
<feature type="coiled-coil region" evidence="1">
    <location>
        <begin position="70"/>
        <end position="97"/>
    </location>
</feature>
<dbReference type="Proteomes" id="UP001159641">
    <property type="component" value="Unassembled WGS sequence"/>
</dbReference>